<dbReference type="eggNOG" id="COG1917">
    <property type="taxonomic scope" value="Bacteria"/>
</dbReference>
<gene>
    <name evidence="5" type="ORF">UC3_03244</name>
</gene>
<dbReference type="InterPro" id="IPR037923">
    <property type="entry name" value="HTH-like"/>
</dbReference>
<dbReference type="PROSITE" id="PS01124">
    <property type="entry name" value="HTH_ARAC_FAMILY_2"/>
    <property type="match status" value="1"/>
</dbReference>
<evidence type="ECO:0000256" key="2">
    <source>
        <dbReference type="ARBA" id="ARBA00023125"/>
    </source>
</evidence>
<dbReference type="GO" id="GO:0003700">
    <property type="term" value="F:DNA-binding transcription factor activity"/>
    <property type="evidence" value="ECO:0007669"/>
    <property type="project" value="InterPro"/>
</dbReference>
<dbReference type="eggNOG" id="COG4977">
    <property type="taxonomic scope" value="Bacteria"/>
</dbReference>
<evidence type="ECO:0000259" key="4">
    <source>
        <dbReference type="PROSITE" id="PS01124"/>
    </source>
</evidence>
<dbReference type="Pfam" id="PF12833">
    <property type="entry name" value="HTH_18"/>
    <property type="match status" value="1"/>
</dbReference>
<feature type="domain" description="HTH araC/xylS-type" evidence="4">
    <location>
        <begin position="189"/>
        <end position="287"/>
    </location>
</feature>
<comment type="caution">
    <text evidence="5">The sequence shown here is derived from an EMBL/GenBank/DDBJ whole genome shotgun (WGS) entry which is preliminary data.</text>
</comment>
<keyword evidence="3" id="KW-0804">Transcription</keyword>
<dbReference type="STRING" id="154621.RV11_GL002798"/>
<organism evidence="5 6">
    <name type="scientific">Enterococcus phoeniculicola ATCC BAA-412</name>
    <dbReference type="NCBI Taxonomy" id="1158610"/>
    <lineage>
        <taxon>Bacteria</taxon>
        <taxon>Bacillati</taxon>
        <taxon>Bacillota</taxon>
        <taxon>Bacilli</taxon>
        <taxon>Lactobacillales</taxon>
        <taxon>Enterococcaceae</taxon>
        <taxon>Enterococcus</taxon>
    </lineage>
</organism>
<name>R3TJS9_9ENTE</name>
<sequence length="314" mass="36939">MNYAKGKQLLNKYIHKISYDTCTFLVPYWGGFTDHHNTKTHKHSFWELCFVVSGEGSYIEKGAVYPLKTNTLFLSKPNVTHKIESQEGLYLLYVSFEENRGHLGEQWRILLNSLFTCSPVVYLEEKDEAVSLWKALYSVEKEDYAFFLEENLNSLAKSVLLFSFSRFISLKVDLSNQKLKENDTQKIFQSIKLYIKDNLTISLTADDVANHFYISTRQLSRLFMRYEGVSFSVFKKRERLKKSANDIKNTSLSFSEIANQNGFSTLQYFSKCFTEYMESTPTEFRQMYLKKDLMRFEDKEALQLQQRRKENESD</sequence>
<dbReference type="InterPro" id="IPR014710">
    <property type="entry name" value="RmlC-like_jellyroll"/>
</dbReference>
<evidence type="ECO:0000313" key="5">
    <source>
        <dbReference type="EMBL" id="EOL41679.1"/>
    </source>
</evidence>
<dbReference type="PANTHER" id="PTHR43280:SF28">
    <property type="entry name" value="HTH-TYPE TRANSCRIPTIONAL ACTIVATOR RHAS"/>
    <property type="match status" value="1"/>
</dbReference>
<protein>
    <recommendedName>
        <fullName evidence="4">HTH araC/xylS-type domain-containing protein</fullName>
    </recommendedName>
</protein>
<dbReference type="AlphaFoldDB" id="R3TJS9"/>
<evidence type="ECO:0000313" key="6">
    <source>
        <dbReference type="Proteomes" id="UP000013785"/>
    </source>
</evidence>
<dbReference type="InterPro" id="IPR018062">
    <property type="entry name" value="HTH_AraC-typ_CS"/>
</dbReference>
<dbReference type="Gene3D" id="2.60.120.10">
    <property type="entry name" value="Jelly Rolls"/>
    <property type="match status" value="1"/>
</dbReference>
<dbReference type="GO" id="GO:0043565">
    <property type="term" value="F:sequence-specific DNA binding"/>
    <property type="evidence" value="ECO:0007669"/>
    <property type="project" value="InterPro"/>
</dbReference>
<keyword evidence="6" id="KW-1185">Reference proteome</keyword>
<proteinExistence type="predicted"/>
<dbReference type="RefSeq" id="WP_010769875.1">
    <property type="nucleotide sequence ID" value="NZ_ASWE01000001.1"/>
</dbReference>
<evidence type="ECO:0000256" key="3">
    <source>
        <dbReference type="ARBA" id="ARBA00023163"/>
    </source>
</evidence>
<dbReference type="SUPFAM" id="SSF51215">
    <property type="entry name" value="Regulatory protein AraC"/>
    <property type="match status" value="1"/>
</dbReference>
<dbReference type="Gene3D" id="1.10.10.60">
    <property type="entry name" value="Homeodomain-like"/>
    <property type="match status" value="2"/>
</dbReference>
<dbReference type="HOGENOM" id="CLU_000445_88_3_9"/>
<keyword evidence="2" id="KW-0238">DNA-binding</keyword>
<dbReference type="SUPFAM" id="SSF46689">
    <property type="entry name" value="Homeodomain-like"/>
    <property type="match status" value="1"/>
</dbReference>
<dbReference type="InterPro" id="IPR009057">
    <property type="entry name" value="Homeodomain-like_sf"/>
</dbReference>
<dbReference type="SMART" id="SM00342">
    <property type="entry name" value="HTH_ARAC"/>
    <property type="match status" value="1"/>
</dbReference>
<dbReference type="EMBL" id="AJAT01000018">
    <property type="protein sequence ID" value="EOL41679.1"/>
    <property type="molecule type" value="Genomic_DNA"/>
</dbReference>
<dbReference type="PATRIC" id="fig|1158610.3.peg.3232"/>
<keyword evidence="1" id="KW-0805">Transcription regulation</keyword>
<evidence type="ECO:0000256" key="1">
    <source>
        <dbReference type="ARBA" id="ARBA00023015"/>
    </source>
</evidence>
<dbReference type="PROSITE" id="PS00041">
    <property type="entry name" value="HTH_ARAC_FAMILY_1"/>
    <property type="match status" value="1"/>
</dbReference>
<dbReference type="InterPro" id="IPR003313">
    <property type="entry name" value="AraC-bd"/>
</dbReference>
<dbReference type="Proteomes" id="UP000013785">
    <property type="component" value="Unassembled WGS sequence"/>
</dbReference>
<dbReference type="PANTHER" id="PTHR43280">
    <property type="entry name" value="ARAC-FAMILY TRANSCRIPTIONAL REGULATOR"/>
    <property type="match status" value="1"/>
</dbReference>
<dbReference type="OrthoDB" id="342399at2"/>
<accession>R3TJS9</accession>
<dbReference type="Pfam" id="PF02311">
    <property type="entry name" value="AraC_binding"/>
    <property type="match status" value="1"/>
</dbReference>
<reference evidence="5 6" key="1">
    <citation type="submission" date="2013-02" db="EMBL/GenBank/DDBJ databases">
        <title>The Genome Sequence of Enterococcus phoeniculicola BAA-412.</title>
        <authorList>
            <consortium name="The Broad Institute Genome Sequencing Platform"/>
            <consortium name="The Broad Institute Genome Sequencing Center for Infectious Disease"/>
            <person name="Earl A.M."/>
            <person name="Gilmore M.S."/>
            <person name="Lebreton F."/>
            <person name="Walker B."/>
            <person name="Young S.K."/>
            <person name="Zeng Q."/>
            <person name="Gargeya S."/>
            <person name="Fitzgerald M."/>
            <person name="Haas B."/>
            <person name="Abouelleil A."/>
            <person name="Alvarado L."/>
            <person name="Arachchi H.M."/>
            <person name="Berlin A.M."/>
            <person name="Chapman S.B."/>
            <person name="Dewar J."/>
            <person name="Goldberg J."/>
            <person name="Griggs A."/>
            <person name="Gujja S."/>
            <person name="Hansen M."/>
            <person name="Howarth C."/>
            <person name="Imamovic A."/>
            <person name="Larimer J."/>
            <person name="McCowan C."/>
            <person name="Murphy C."/>
            <person name="Neiman D."/>
            <person name="Pearson M."/>
            <person name="Priest M."/>
            <person name="Roberts A."/>
            <person name="Saif S."/>
            <person name="Shea T."/>
            <person name="Sisk P."/>
            <person name="Sykes S."/>
            <person name="Wortman J."/>
            <person name="Nusbaum C."/>
            <person name="Birren B."/>
        </authorList>
    </citation>
    <scope>NUCLEOTIDE SEQUENCE [LARGE SCALE GENOMIC DNA]</scope>
    <source>
        <strain evidence="5 6">ATCC BAA-412</strain>
    </source>
</reference>
<dbReference type="InterPro" id="IPR018060">
    <property type="entry name" value="HTH_AraC"/>
</dbReference>